<dbReference type="InterPro" id="IPR009678">
    <property type="entry name" value="Phage_tail_completion_R"/>
</dbReference>
<proteinExistence type="predicted"/>
<dbReference type="KEGG" id="part:PARC_a1554"/>
<gene>
    <name evidence="1" type="ORF">PARC_a1554</name>
</gene>
<reference evidence="1 2" key="1">
    <citation type="journal article" date="2012" name="J. Bacteriol.">
        <title>Genome sequences of type strains of seven species of the marine bacterium Pseudoalteromonas.</title>
        <authorList>
            <person name="Xie B.B."/>
            <person name="Shu Y.L."/>
            <person name="Qin Q.L."/>
            <person name="Rong J.C."/>
            <person name="Zhang X.Y."/>
            <person name="Chen X.L."/>
            <person name="Shi M."/>
            <person name="He H.L."/>
            <person name="Zhou B.C."/>
            <person name="Zhang Y.Z."/>
        </authorList>
    </citation>
    <scope>NUCLEOTIDE SEQUENCE [LARGE SCALE GENOMIC DNA]</scope>
    <source>
        <strain evidence="1 2">A 37-1-2</strain>
    </source>
</reference>
<dbReference type="RefSeq" id="WP_010553469.1">
    <property type="nucleotide sequence ID" value="NZ_CP011025.1"/>
</dbReference>
<dbReference type="OrthoDB" id="6303922at2"/>
<name>A0A290S4L4_9GAMM</name>
<organism evidence="1 2">
    <name type="scientific">Pseudoalteromonas arctica A 37-1-2</name>
    <dbReference type="NCBI Taxonomy" id="1117313"/>
    <lineage>
        <taxon>Bacteria</taxon>
        <taxon>Pseudomonadati</taxon>
        <taxon>Pseudomonadota</taxon>
        <taxon>Gammaproteobacteria</taxon>
        <taxon>Alteromonadales</taxon>
        <taxon>Pseudoalteromonadaceae</taxon>
        <taxon>Pseudoalteromonas</taxon>
    </lineage>
</organism>
<protein>
    <submittedName>
        <fullName evidence="1">Uncharacterized protein</fullName>
    </submittedName>
</protein>
<dbReference type="EMBL" id="CP011025">
    <property type="protein sequence ID" value="ATC86160.1"/>
    <property type="molecule type" value="Genomic_DNA"/>
</dbReference>
<dbReference type="Pfam" id="PF06891">
    <property type="entry name" value="P2_Phage_GpR"/>
    <property type="match status" value="1"/>
</dbReference>
<accession>A0A290S4L4</accession>
<dbReference type="Proteomes" id="UP000016505">
    <property type="component" value="Chromosome I"/>
</dbReference>
<sequence length="157" mass="17267">MSQSKIAKLKQHLATAEYQGRNLALSTQFDSWIEGGRIEPSSKTINGNGLLAARFYYSGAISINPCAAPAALICAFASFWLQNNGGRYDSTDIEFSADVNDDNSNEVELTINQLCEDIELIQAPNGPFEFNGNRYDFGEQSLWIAEAFTLEGQISRA</sequence>
<dbReference type="AlphaFoldDB" id="A0A290S4L4"/>
<evidence type="ECO:0000313" key="2">
    <source>
        <dbReference type="Proteomes" id="UP000016505"/>
    </source>
</evidence>
<evidence type="ECO:0000313" key="1">
    <source>
        <dbReference type="EMBL" id="ATC86160.1"/>
    </source>
</evidence>